<dbReference type="SUPFAM" id="SSF57850">
    <property type="entry name" value="RING/U-box"/>
    <property type="match status" value="1"/>
</dbReference>
<keyword evidence="5" id="KW-0862">Zinc</keyword>
<dbReference type="InterPro" id="IPR013083">
    <property type="entry name" value="Znf_RING/FYVE/PHD"/>
</dbReference>
<comment type="similarity">
    <text evidence="8">Belongs to the RING-type zinc finger family. NIP subfamily.</text>
</comment>
<dbReference type="Proteomes" id="UP001151287">
    <property type="component" value="Unassembled WGS sequence"/>
</dbReference>
<dbReference type="GO" id="GO:0008270">
    <property type="term" value="F:zinc ion binding"/>
    <property type="evidence" value="ECO:0007669"/>
    <property type="project" value="UniProtKB-KW"/>
</dbReference>
<evidence type="ECO:0000256" key="2">
    <source>
        <dbReference type="ARBA" id="ARBA00022692"/>
    </source>
</evidence>
<keyword evidence="2 10" id="KW-0812">Transmembrane</keyword>
<feature type="transmembrane region" description="Helical" evidence="10">
    <location>
        <begin position="106"/>
        <end position="127"/>
    </location>
</feature>
<evidence type="ECO:0000313" key="13">
    <source>
        <dbReference type="Proteomes" id="UP001151287"/>
    </source>
</evidence>
<dbReference type="GO" id="GO:0016020">
    <property type="term" value="C:membrane"/>
    <property type="evidence" value="ECO:0007669"/>
    <property type="project" value="UniProtKB-SubCell"/>
</dbReference>
<evidence type="ECO:0000256" key="6">
    <source>
        <dbReference type="ARBA" id="ARBA00022989"/>
    </source>
</evidence>
<evidence type="ECO:0000256" key="5">
    <source>
        <dbReference type="ARBA" id="ARBA00022833"/>
    </source>
</evidence>
<dbReference type="AlphaFoldDB" id="A0A9Q0HPF1"/>
<evidence type="ECO:0000256" key="3">
    <source>
        <dbReference type="ARBA" id="ARBA00022723"/>
    </source>
</evidence>
<dbReference type="OrthoDB" id="8062037at2759"/>
<dbReference type="EMBL" id="JAMQYH010000003">
    <property type="protein sequence ID" value="KAJ1693045.1"/>
    <property type="molecule type" value="Genomic_DNA"/>
</dbReference>
<keyword evidence="6 10" id="KW-1133">Transmembrane helix</keyword>
<keyword evidence="13" id="KW-1185">Reference proteome</keyword>
<dbReference type="PROSITE" id="PS50089">
    <property type="entry name" value="ZF_RING_2"/>
    <property type="match status" value="1"/>
</dbReference>
<feature type="transmembrane region" description="Helical" evidence="10">
    <location>
        <begin position="39"/>
        <end position="62"/>
    </location>
</feature>
<organism evidence="12 13">
    <name type="scientific">Rhynchospora breviuscula</name>
    <dbReference type="NCBI Taxonomy" id="2022672"/>
    <lineage>
        <taxon>Eukaryota</taxon>
        <taxon>Viridiplantae</taxon>
        <taxon>Streptophyta</taxon>
        <taxon>Embryophyta</taxon>
        <taxon>Tracheophyta</taxon>
        <taxon>Spermatophyta</taxon>
        <taxon>Magnoliopsida</taxon>
        <taxon>Liliopsida</taxon>
        <taxon>Poales</taxon>
        <taxon>Cyperaceae</taxon>
        <taxon>Cyperoideae</taxon>
        <taxon>Rhynchosporeae</taxon>
        <taxon>Rhynchospora</taxon>
    </lineage>
</organism>
<evidence type="ECO:0000256" key="10">
    <source>
        <dbReference type="SAM" id="Phobius"/>
    </source>
</evidence>
<keyword evidence="3" id="KW-0479">Metal-binding</keyword>
<dbReference type="CDD" id="cd23119">
    <property type="entry name" value="RING-H2_NIPL1-like"/>
    <property type="match status" value="1"/>
</dbReference>
<keyword evidence="7 10" id="KW-0472">Membrane</keyword>
<accession>A0A9Q0HPF1</accession>
<evidence type="ECO:0000256" key="8">
    <source>
        <dbReference type="ARBA" id="ARBA00061072"/>
    </source>
</evidence>
<feature type="domain" description="RING-type" evidence="11">
    <location>
        <begin position="194"/>
        <end position="236"/>
    </location>
</feature>
<keyword evidence="4 9" id="KW-0863">Zinc-finger</keyword>
<dbReference type="PANTHER" id="PTHR46151">
    <property type="entry name" value="NEP1-INTERACTING PROTEIN-LIKE 2"/>
    <property type="match status" value="1"/>
</dbReference>
<dbReference type="Gene3D" id="3.30.40.10">
    <property type="entry name" value="Zinc/RING finger domain, C3HC4 (zinc finger)"/>
    <property type="match status" value="1"/>
</dbReference>
<comment type="subcellular location">
    <subcellularLocation>
        <location evidence="1">Membrane</location>
        <topology evidence="1">Multi-pass membrane protein</topology>
    </subcellularLocation>
</comment>
<dbReference type="InterPro" id="IPR001841">
    <property type="entry name" value="Znf_RING"/>
</dbReference>
<proteinExistence type="inferred from homology"/>
<evidence type="ECO:0000259" key="11">
    <source>
        <dbReference type="PROSITE" id="PS50089"/>
    </source>
</evidence>
<dbReference type="Pfam" id="PF13639">
    <property type="entry name" value="zf-RING_2"/>
    <property type="match status" value="1"/>
</dbReference>
<protein>
    <recommendedName>
        <fullName evidence="11">RING-type domain-containing protein</fullName>
    </recommendedName>
</protein>
<sequence>MDSILSSSSSNRLISFPSFSSTNSRSAERRENSSAFGRIVGGFIEVLITFIFASVGVLLGAVTGGLIGLATESGVLGGTGIGAVSGALVAMEVVERSFAIWRNNSSGIWSIVYVLGVLYSLMTGQLVREKVDPAVQSAVESQMNAVDLPFREALDIFETGGNSRGMAKESIDKLPVIKFNRQNLVDASGESFSCSVCLQDFQSGDTARVLPHCKHMFHLPCIDGWLLKHGSCPLCRRIF</sequence>
<name>A0A9Q0HPF1_9POAL</name>
<reference evidence="12" key="1">
    <citation type="journal article" date="2022" name="Cell">
        <title>Repeat-based holocentromeres influence genome architecture and karyotype evolution.</title>
        <authorList>
            <person name="Hofstatter P.G."/>
            <person name="Thangavel G."/>
            <person name="Lux T."/>
            <person name="Neumann P."/>
            <person name="Vondrak T."/>
            <person name="Novak P."/>
            <person name="Zhang M."/>
            <person name="Costa L."/>
            <person name="Castellani M."/>
            <person name="Scott A."/>
            <person name="Toegelov H."/>
            <person name="Fuchs J."/>
            <person name="Mata-Sucre Y."/>
            <person name="Dias Y."/>
            <person name="Vanzela A.L.L."/>
            <person name="Huettel B."/>
            <person name="Almeida C.C.S."/>
            <person name="Simkova H."/>
            <person name="Souza G."/>
            <person name="Pedrosa-Harand A."/>
            <person name="Macas J."/>
            <person name="Mayer K.F.X."/>
            <person name="Houben A."/>
            <person name="Marques A."/>
        </authorList>
    </citation>
    <scope>NUCLEOTIDE SEQUENCE</scope>
    <source>
        <strain evidence="12">RhyBre1mFocal</strain>
    </source>
</reference>
<feature type="transmembrane region" description="Helical" evidence="10">
    <location>
        <begin position="74"/>
        <end position="94"/>
    </location>
</feature>
<dbReference type="SMART" id="SM00184">
    <property type="entry name" value="RING"/>
    <property type="match status" value="1"/>
</dbReference>
<dbReference type="FunFam" id="3.30.40.10:FF:000505">
    <property type="entry name" value="NEP1-interacting protein-like 1"/>
    <property type="match status" value="1"/>
</dbReference>
<evidence type="ECO:0000256" key="4">
    <source>
        <dbReference type="ARBA" id="ARBA00022771"/>
    </source>
</evidence>
<evidence type="ECO:0000256" key="1">
    <source>
        <dbReference type="ARBA" id="ARBA00004141"/>
    </source>
</evidence>
<evidence type="ECO:0000256" key="9">
    <source>
        <dbReference type="PROSITE-ProRule" id="PRU00175"/>
    </source>
</evidence>
<evidence type="ECO:0000256" key="7">
    <source>
        <dbReference type="ARBA" id="ARBA00023136"/>
    </source>
</evidence>
<dbReference type="PANTHER" id="PTHR46151:SF9">
    <property type="entry name" value="OS08G0550400 PROTEIN"/>
    <property type="match status" value="1"/>
</dbReference>
<evidence type="ECO:0000313" key="12">
    <source>
        <dbReference type="EMBL" id="KAJ1693045.1"/>
    </source>
</evidence>
<comment type="caution">
    <text evidence="12">The sequence shown here is derived from an EMBL/GenBank/DDBJ whole genome shotgun (WGS) entry which is preliminary data.</text>
</comment>
<gene>
    <name evidence="12" type="ORF">LUZ63_009743</name>
</gene>